<dbReference type="Gene3D" id="3.40.50.300">
    <property type="entry name" value="P-loop containing nucleotide triphosphate hydrolases"/>
    <property type="match status" value="1"/>
</dbReference>
<evidence type="ECO:0000256" key="5">
    <source>
        <dbReference type="ARBA" id="ARBA00022840"/>
    </source>
</evidence>
<keyword evidence="4" id="KW-0547">Nucleotide-binding</keyword>
<name>F7XBG2_SINMM</name>
<dbReference type="InterPro" id="IPR017871">
    <property type="entry name" value="ABC_transporter-like_CS"/>
</dbReference>
<dbReference type="SMART" id="SM00382">
    <property type="entry name" value="AAA"/>
    <property type="match status" value="1"/>
</dbReference>
<dbReference type="PANTHER" id="PTHR43776:SF7">
    <property type="entry name" value="D,D-DIPEPTIDE TRANSPORT ATP-BINDING PROTEIN DDPF-RELATED"/>
    <property type="match status" value="1"/>
</dbReference>
<geneLocation type="plasmid" evidence="10 11">
    <name>pSmeSM11c</name>
</geneLocation>
<evidence type="ECO:0000256" key="3">
    <source>
        <dbReference type="ARBA" id="ARBA00022448"/>
    </source>
</evidence>
<evidence type="ECO:0000256" key="8">
    <source>
        <dbReference type="SAM" id="MobiDB-lite"/>
    </source>
</evidence>
<dbReference type="KEGG" id="smx:SM11_pC1407"/>
<organism evidence="10 11">
    <name type="scientific">Sinorhizobium meliloti (strain SM11)</name>
    <dbReference type="NCBI Taxonomy" id="707241"/>
    <lineage>
        <taxon>Bacteria</taxon>
        <taxon>Pseudomonadati</taxon>
        <taxon>Pseudomonadota</taxon>
        <taxon>Alphaproteobacteria</taxon>
        <taxon>Hyphomicrobiales</taxon>
        <taxon>Rhizobiaceae</taxon>
        <taxon>Sinorhizobium/Ensifer group</taxon>
        <taxon>Sinorhizobium</taxon>
    </lineage>
</organism>
<dbReference type="Pfam" id="PF00005">
    <property type="entry name" value="ABC_tran"/>
    <property type="match status" value="1"/>
</dbReference>
<comment type="subcellular location">
    <subcellularLocation>
        <location evidence="1">Cell inner membrane</location>
        <topology evidence="1">Peripheral membrane protein</topology>
    </subcellularLocation>
</comment>
<evidence type="ECO:0000256" key="7">
    <source>
        <dbReference type="ARBA" id="ARBA00053953"/>
    </source>
</evidence>
<dbReference type="InterPro" id="IPR027417">
    <property type="entry name" value="P-loop_NTPase"/>
</dbReference>
<dbReference type="PATRIC" id="fig|707241.3.peg.5334"/>
<accession>F7XBG2</accession>
<evidence type="ECO:0000256" key="1">
    <source>
        <dbReference type="ARBA" id="ARBA00004417"/>
    </source>
</evidence>
<keyword evidence="10" id="KW-0614">Plasmid</keyword>
<dbReference type="GO" id="GO:0005886">
    <property type="term" value="C:plasma membrane"/>
    <property type="evidence" value="ECO:0007669"/>
    <property type="project" value="UniProtKB-SubCell"/>
</dbReference>
<dbReference type="GO" id="GO:0005524">
    <property type="term" value="F:ATP binding"/>
    <property type="evidence" value="ECO:0007669"/>
    <property type="project" value="UniProtKB-KW"/>
</dbReference>
<dbReference type="InterPro" id="IPR013563">
    <property type="entry name" value="Oligopep_ABC_C"/>
</dbReference>
<gene>
    <name evidence="10" type="ordered locus">SM11_pC1407</name>
</gene>
<dbReference type="InterPro" id="IPR050319">
    <property type="entry name" value="ABC_transp_ATP-bind"/>
</dbReference>
<dbReference type="InterPro" id="IPR003593">
    <property type="entry name" value="AAA+_ATPase"/>
</dbReference>
<dbReference type="EMBL" id="CP001831">
    <property type="protein sequence ID" value="AEH82480.1"/>
    <property type="molecule type" value="Genomic_DNA"/>
</dbReference>
<keyword evidence="6" id="KW-0029">Amino-acid transport</keyword>
<dbReference type="GO" id="GO:0006865">
    <property type="term" value="P:amino acid transport"/>
    <property type="evidence" value="ECO:0007669"/>
    <property type="project" value="UniProtKB-KW"/>
</dbReference>
<dbReference type="PANTHER" id="PTHR43776">
    <property type="entry name" value="TRANSPORT ATP-BINDING PROTEIN"/>
    <property type="match status" value="1"/>
</dbReference>
<dbReference type="PROSITE" id="PS50893">
    <property type="entry name" value="ABC_TRANSPORTER_2"/>
    <property type="match status" value="1"/>
</dbReference>
<keyword evidence="3" id="KW-0813">Transport</keyword>
<dbReference type="Proteomes" id="UP000009045">
    <property type="component" value="Plasmid pSmeSM11c"/>
</dbReference>
<dbReference type="PROSITE" id="PS00211">
    <property type="entry name" value="ABC_TRANSPORTER_1"/>
    <property type="match status" value="1"/>
</dbReference>
<protein>
    <submittedName>
        <fullName evidence="10">ABC transporter, ATP-binding protein</fullName>
    </submittedName>
</protein>
<evidence type="ECO:0000313" key="10">
    <source>
        <dbReference type="EMBL" id="AEH82480.1"/>
    </source>
</evidence>
<dbReference type="FunFam" id="3.40.50.300:FF:000016">
    <property type="entry name" value="Oligopeptide ABC transporter ATP-binding component"/>
    <property type="match status" value="1"/>
</dbReference>
<reference evidence="10 11" key="1">
    <citation type="journal article" date="2011" name="J. Biotechnol.">
        <title>The complete genome sequence of the dominant Sinorhizobium meliloti field isolate SM11 extends the S. meliloti pan-genome.</title>
        <authorList>
            <person name="Schneiker-Bekel S."/>
            <person name="Wibberg D."/>
            <person name="Bekel T."/>
            <person name="Blom J."/>
            <person name="Linke B."/>
            <person name="Neuweger H."/>
            <person name="Stiens M."/>
            <person name="Vorholter F.J."/>
            <person name="Weidner S."/>
            <person name="Goesmann A."/>
            <person name="Puhler A."/>
            <person name="Schluter A."/>
        </authorList>
    </citation>
    <scope>NUCLEOTIDE SEQUENCE [LARGE SCALE GENOMIC DNA]</scope>
    <source>
        <strain evidence="10 11">SM11</strain>
        <plasmid evidence="11">pSmeSM11c</plasmid>
    </source>
</reference>
<proteinExistence type="inferred from homology"/>
<evidence type="ECO:0000256" key="4">
    <source>
        <dbReference type="ARBA" id="ARBA00022741"/>
    </source>
</evidence>
<comment type="similarity">
    <text evidence="2">Belongs to the ABC transporter superfamily.</text>
</comment>
<sequence length="335" mass="36948">MLKRRTDSSPARSPRPSRPSPMPLISASNLKTHYKTRDGLLRSVDGVDLVVERGETVGLVGESGCGKSTLGKTLLRLVDPTAGRIEFKGQDITALDQGRLRNVRKSIQMIFQDPFASLNPRHTIGEILEAPLIVHKAGSPPERRRTVASIVAKVGLPADAINRYPHEFSGGQRQRIGIARALLLNPELIVCDEPVSALDLSIQAQILNLLVEMKKEFGLSYLFISHDLSVVRYFCDRVLVMYLGRIVESADNETLWSDPRHPYTRALMAAVPDPSRPRQAAPLGGELPSPNNIPPGCRFHTRCPLATELCRVAEPEFRAIKPGHHVACHVADHIN</sequence>
<evidence type="ECO:0000313" key="11">
    <source>
        <dbReference type="Proteomes" id="UP000009045"/>
    </source>
</evidence>
<dbReference type="SUPFAM" id="SSF52540">
    <property type="entry name" value="P-loop containing nucleoside triphosphate hydrolases"/>
    <property type="match status" value="1"/>
</dbReference>
<dbReference type="CDD" id="cd03257">
    <property type="entry name" value="ABC_NikE_OppD_transporters"/>
    <property type="match status" value="1"/>
</dbReference>
<dbReference type="NCBIfam" id="TIGR01727">
    <property type="entry name" value="oligo_HPY"/>
    <property type="match status" value="1"/>
</dbReference>
<dbReference type="HOGENOM" id="CLU_000604_1_23_5"/>
<feature type="region of interest" description="Disordered" evidence="8">
    <location>
        <begin position="1"/>
        <end position="27"/>
    </location>
</feature>
<dbReference type="AlphaFoldDB" id="F7XBG2"/>
<dbReference type="GO" id="GO:0015833">
    <property type="term" value="P:peptide transport"/>
    <property type="evidence" value="ECO:0007669"/>
    <property type="project" value="InterPro"/>
</dbReference>
<dbReference type="InterPro" id="IPR003439">
    <property type="entry name" value="ABC_transporter-like_ATP-bd"/>
</dbReference>
<comment type="function">
    <text evidence="7">Probably part of a binding-protein-dependent transport system y4tOPQRS for a peptide. Probably responsible for energy coupling to the transport system.</text>
</comment>
<dbReference type="GO" id="GO:0055085">
    <property type="term" value="P:transmembrane transport"/>
    <property type="evidence" value="ECO:0007669"/>
    <property type="project" value="UniProtKB-ARBA"/>
</dbReference>
<evidence type="ECO:0000256" key="6">
    <source>
        <dbReference type="ARBA" id="ARBA00022970"/>
    </source>
</evidence>
<feature type="domain" description="ABC transporter" evidence="9">
    <location>
        <begin position="25"/>
        <end position="268"/>
    </location>
</feature>
<keyword evidence="5 10" id="KW-0067">ATP-binding</keyword>
<dbReference type="GO" id="GO:0016887">
    <property type="term" value="F:ATP hydrolysis activity"/>
    <property type="evidence" value="ECO:0007669"/>
    <property type="project" value="InterPro"/>
</dbReference>
<dbReference type="Pfam" id="PF08352">
    <property type="entry name" value="oligo_HPY"/>
    <property type="match status" value="1"/>
</dbReference>
<evidence type="ECO:0000256" key="2">
    <source>
        <dbReference type="ARBA" id="ARBA00005417"/>
    </source>
</evidence>
<evidence type="ECO:0000259" key="9">
    <source>
        <dbReference type="PROSITE" id="PS50893"/>
    </source>
</evidence>